<protein>
    <submittedName>
        <fullName evidence="2">52 kDa repressor of the inhibitor of the protein kinase-like</fullName>
    </submittedName>
</protein>
<dbReference type="Pfam" id="PF14291">
    <property type="entry name" value="DUF4371"/>
    <property type="match status" value="1"/>
</dbReference>
<dbReference type="EMBL" id="VUJU01012148">
    <property type="protein sequence ID" value="KAF0708557.1"/>
    <property type="molecule type" value="Genomic_DNA"/>
</dbReference>
<dbReference type="SUPFAM" id="SSF53098">
    <property type="entry name" value="Ribonuclease H-like"/>
    <property type="match status" value="1"/>
</dbReference>
<dbReference type="InterPro" id="IPR012337">
    <property type="entry name" value="RNaseH-like_sf"/>
</dbReference>
<dbReference type="Proteomes" id="UP000478052">
    <property type="component" value="Unassembled WGS sequence"/>
</dbReference>
<feature type="non-terminal residue" evidence="2">
    <location>
        <position position="302"/>
    </location>
</feature>
<proteinExistence type="predicted"/>
<dbReference type="PANTHER" id="PTHR45749:SF21">
    <property type="entry name" value="DUF4371 DOMAIN-CONTAINING PROTEIN"/>
    <property type="match status" value="1"/>
</dbReference>
<keyword evidence="3" id="KW-1185">Reference proteome</keyword>
<evidence type="ECO:0000313" key="2">
    <source>
        <dbReference type="EMBL" id="KAF0708557.1"/>
    </source>
</evidence>
<dbReference type="AlphaFoldDB" id="A0A6G0VT84"/>
<dbReference type="PANTHER" id="PTHR45749">
    <property type="match status" value="1"/>
</dbReference>
<name>A0A6G0VT84_APHCR</name>
<comment type="caution">
    <text evidence="2">The sequence shown here is derived from an EMBL/GenBank/DDBJ whole genome shotgun (WGS) entry which is preliminary data.</text>
</comment>
<gene>
    <name evidence="2" type="ORF">FWK35_00034619</name>
</gene>
<reference evidence="2 3" key="1">
    <citation type="submission" date="2019-08" db="EMBL/GenBank/DDBJ databases">
        <title>Whole genome of Aphis craccivora.</title>
        <authorList>
            <person name="Voronova N.V."/>
            <person name="Shulinski R.S."/>
            <person name="Bandarenka Y.V."/>
            <person name="Zhorov D.G."/>
            <person name="Warner D."/>
        </authorList>
    </citation>
    <scope>NUCLEOTIDE SEQUENCE [LARGE SCALE GENOMIC DNA]</scope>
    <source>
        <strain evidence="2">180601</strain>
        <tissue evidence="2">Whole Body</tissue>
    </source>
</reference>
<feature type="non-terminal residue" evidence="2">
    <location>
        <position position="1"/>
    </location>
</feature>
<organism evidence="2 3">
    <name type="scientific">Aphis craccivora</name>
    <name type="common">Cowpea aphid</name>
    <dbReference type="NCBI Taxonomy" id="307492"/>
    <lineage>
        <taxon>Eukaryota</taxon>
        <taxon>Metazoa</taxon>
        <taxon>Ecdysozoa</taxon>
        <taxon>Arthropoda</taxon>
        <taxon>Hexapoda</taxon>
        <taxon>Insecta</taxon>
        <taxon>Pterygota</taxon>
        <taxon>Neoptera</taxon>
        <taxon>Paraneoptera</taxon>
        <taxon>Hemiptera</taxon>
        <taxon>Sternorrhyncha</taxon>
        <taxon>Aphidomorpha</taxon>
        <taxon>Aphidoidea</taxon>
        <taxon>Aphididae</taxon>
        <taxon>Aphidini</taxon>
        <taxon>Aphis</taxon>
        <taxon>Aphis</taxon>
    </lineage>
</organism>
<evidence type="ECO:0000259" key="1">
    <source>
        <dbReference type="Pfam" id="PF14291"/>
    </source>
</evidence>
<dbReference type="OrthoDB" id="6604163at2759"/>
<accession>A0A6G0VT84</accession>
<evidence type="ECO:0000313" key="3">
    <source>
        <dbReference type="Proteomes" id="UP000478052"/>
    </source>
</evidence>
<sequence length="302" mass="34314">LLEHIIKDVKESQFFSVIADESSDISGIEQLSLGVRFVHKMSSAEFCVREEFLGFVPLQRLDAETISEQILSTLVKFGLDLSKIVGQAYDGCSTMAGKISGVRKRNEDKYPNANFFHCNSHKLNLVINYLSDVSEIRNTVGTIKDSINFFRESPLRRKYIPNIPLFCETRNINIILEALQKLSETDVNCNTKNRAFQLYNSCTNSTFLVCYGLIFFYVRSKSADVTFNVLWGKMESSLAESDIKMTIPRITKKQIYRAKVLADCAATCSDSLYDIIHKIHKSMKYNVMISNTKLVKLGQYGN</sequence>
<dbReference type="InterPro" id="IPR025398">
    <property type="entry name" value="DUF4371"/>
</dbReference>
<feature type="domain" description="DUF4371" evidence="1">
    <location>
        <begin position="5"/>
        <end position="101"/>
    </location>
</feature>